<dbReference type="RefSeq" id="WP_089307294.1">
    <property type="nucleotide sequence ID" value="NZ_FZOO01000012.1"/>
</dbReference>
<organism evidence="2 3">
    <name type="scientific">Geodermatophilus pulveris</name>
    <dbReference type="NCBI Taxonomy" id="1564159"/>
    <lineage>
        <taxon>Bacteria</taxon>
        <taxon>Bacillati</taxon>
        <taxon>Actinomycetota</taxon>
        <taxon>Actinomycetes</taxon>
        <taxon>Geodermatophilales</taxon>
        <taxon>Geodermatophilaceae</taxon>
        <taxon>Geodermatophilus</taxon>
    </lineage>
</organism>
<proteinExistence type="predicted"/>
<dbReference type="Proteomes" id="UP000198373">
    <property type="component" value="Unassembled WGS sequence"/>
</dbReference>
<feature type="region of interest" description="Disordered" evidence="1">
    <location>
        <begin position="31"/>
        <end position="52"/>
    </location>
</feature>
<evidence type="ECO:0000313" key="2">
    <source>
        <dbReference type="EMBL" id="SNT00202.1"/>
    </source>
</evidence>
<gene>
    <name evidence="2" type="ORF">SAMN06893096_112111</name>
</gene>
<dbReference type="OrthoDB" id="5244508at2"/>
<dbReference type="InterPro" id="IPR023393">
    <property type="entry name" value="START-like_dom_sf"/>
</dbReference>
<feature type="compositionally biased region" description="Pro residues" evidence="1">
    <location>
        <begin position="159"/>
        <end position="172"/>
    </location>
</feature>
<dbReference type="InterPro" id="IPR019587">
    <property type="entry name" value="Polyketide_cyclase/dehydratase"/>
</dbReference>
<evidence type="ECO:0000313" key="3">
    <source>
        <dbReference type="Proteomes" id="UP000198373"/>
    </source>
</evidence>
<protein>
    <submittedName>
        <fullName evidence="2">Polyketide cyclase / dehydrase and lipid transport</fullName>
    </submittedName>
</protein>
<dbReference type="SUPFAM" id="SSF55961">
    <property type="entry name" value="Bet v1-like"/>
    <property type="match status" value="1"/>
</dbReference>
<dbReference type="CDD" id="cd07812">
    <property type="entry name" value="SRPBCC"/>
    <property type="match status" value="1"/>
</dbReference>
<sequence>MAGVYEDSTTIAASPQEVFAYVSDVGHLPDYLPPIQEAAERPLAEGTETDPDVQDAVGVHLVGEVKGQRFENDGWFLADADARTLRWGAQTERTYGGRLDVGEDGDGARLHVRLEFGPNSPDEEMQQQSGDRDVVHEALAATLQSVKQQLEGTGGKVLPPEPPGDVPPPSDA</sequence>
<feature type="region of interest" description="Disordered" evidence="1">
    <location>
        <begin position="149"/>
        <end position="172"/>
    </location>
</feature>
<keyword evidence="3" id="KW-1185">Reference proteome</keyword>
<accession>A0A239J3G7</accession>
<evidence type="ECO:0000256" key="1">
    <source>
        <dbReference type="SAM" id="MobiDB-lite"/>
    </source>
</evidence>
<dbReference type="EMBL" id="FZOO01000012">
    <property type="protein sequence ID" value="SNT00202.1"/>
    <property type="molecule type" value="Genomic_DNA"/>
</dbReference>
<reference evidence="3" key="1">
    <citation type="submission" date="2017-06" db="EMBL/GenBank/DDBJ databases">
        <authorList>
            <person name="Varghese N."/>
            <person name="Submissions S."/>
        </authorList>
    </citation>
    <scope>NUCLEOTIDE SEQUENCE [LARGE SCALE GENOMIC DNA]</scope>
    <source>
        <strain evidence="3">DSM 46839</strain>
    </source>
</reference>
<name>A0A239J3G7_9ACTN</name>
<dbReference type="AlphaFoldDB" id="A0A239J3G7"/>
<dbReference type="Pfam" id="PF10604">
    <property type="entry name" value="Polyketide_cyc2"/>
    <property type="match status" value="1"/>
</dbReference>
<dbReference type="Gene3D" id="3.30.530.20">
    <property type="match status" value="1"/>
</dbReference>